<reference evidence="10 12" key="1">
    <citation type="submission" date="2016-06" db="EMBL/GenBank/DDBJ databases">
        <authorList>
            <person name="Kjaerup R.B."/>
            <person name="Dalgaard T.S."/>
            <person name="Juul-Madsen H.R."/>
        </authorList>
    </citation>
    <scope>NUCLEOTIDE SEQUENCE [LARGE SCALE GENOMIC DNA]</scope>
    <source>
        <strain evidence="10 12">DSM 43363</strain>
    </source>
</reference>
<feature type="transmembrane region" description="Helical" evidence="8">
    <location>
        <begin position="309"/>
        <end position="332"/>
    </location>
</feature>
<feature type="region of interest" description="Disordered" evidence="7">
    <location>
        <begin position="696"/>
        <end position="720"/>
    </location>
</feature>
<keyword evidence="4 8" id="KW-0812">Transmembrane</keyword>
<evidence type="ECO:0000256" key="2">
    <source>
        <dbReference type="ARBA" id="ARBA00010157"/>
    </source>
</evidence>
<feature type="transmembrane region" description="Helical" evidence="8">
    <location>
        <begin position="653"/>
        <end position="679"/>
    </location>
</feature>
<organism evidence="10 12">
    <name type="scientific">Micromonospora peucetia</name>
    <dbReference type="NCBI Taxonomy" id="47871"/>
    <lineage>
        <taxon>Bacteria</taxon>
        <taxon>Bacillati</taxon>
        <taxon>Actinomycetota</taxon>
        <taxon>Actinomycetes</taxon>
        <taxon>Micromonosporales</taxon>
        <taxon>Micromonosporaceae</taxon>
        <taxon>Micromonospora</taxon>
    </lineage>
</organism>
<comment type="similarity">
    <text evidence="2">Belongs to the resistance-nodulation-cell division (RND) (TC 2.A.6) family. MmpL subfamily.</text>
</comment>
<reference evidence="11 13" key="2">
    <citation type="submission" date="2022-10" db="EMBL/GenBank/DDBJ databases">
        <title>The complete genomes of actinobacterial strains from the NBC collection.</title>
        <authorList>
            <person name="Joergensen T.S."/>
            <person name="Alvarez Arevalo M."/>
            <person name="Sterndorff E.B."/>
            <person name="Faurdal D."/>
            <person name="Vuksanovic O."/>
            <person name="Mourched A.-S."/>
            <person name="Charusanti P."/>
            <person name="Shaw S."/>
            <person name="Blin K."/>
            <person name="Weber T."/>
        </authorList>
    </citation>
    <scope>NUCLEOTIDE SEQUENCE [LARGE SCALE GENOMIC DNA]</scope>
    <source>
        <strain evidence="11 13">NBC 01809</strain>
    </source>
</reference>
<feature type="domain" description="SSD" evidence="9">
    <location>
        <begin position="199"/>
        <end position="331"/>
    </location>
</feature>
<feature type="transmembrane region" description="Helical" evidence="8">
    <location>
        <begin position="16"/>
        <end position="35"/>
    </location>
</feature>
<dbReference type="Proteomes" id="UP000199343">
    <property type="component" value="Unassembled WGS sequence"/>
</dbReference>
<dbReference type="RefSeq" id="WP_091622972.1">
    <property type="nucleotide sequence ID" value="NZ_CP109071.1"/>
</dbReference>
<feature type="transmembrane region" description="Helical" evidence="8">
    <location>
        <begin position="277"/>
        <end position="297"/>
    </location>
</feature>
<dbReference type="STRING" id="47871.GA0070608_1184"/>
<dbReference type="Proteomes" id="UP001334804">
    <property type="component" value="Chromosome"/>
</dbReference>
<dbReference type="PROSITE" id="PS50156">
    <property type="entry name" value="SSD"/>
    <property type="match status" value="1"/>
</dbReference>
<feature type="transmembrane region" description="Helical" evidence="8">
    <location>
        <begin position="584"/>
        <end position="605"/>
    </location>
</feature>
<keyword evidence="3" id="KW-1003">Cell membrane</keyword>
<sequence>MFTTLATAVVRRPGRVIATWLLVITALTAATFAVYGPEGPRPADSQAEFLPDRFESARAAGIGSRIFPEPAGSSAVLVVRRADGSPLTPDDSARIDALPQRLRVAGVTAVTPGAVASDGRLRLAEARLAGDAYAETTVQAVDRLRDATDDALAGTGLVAGWTGEAAGAADSFLLDLIVHGAMMLVILVLLLVVFRSPAIALLNLFLVLLVAQAATGLLALGGKVFGYALDSSTTGLLPVVLLGIGTDYAVFLLFRYRERLRAGDDRRTAMVHAVSRIGGAVTVSALVVAVAFGALLLSRLTSFQVLGPALAVAVLLMVAAALTLFPAVYSLLGRRAYWPAKLVDPGAGRTDATAATGPAARTARLVARRPALVALATVAVLGLLGLGALHHRPSYEMDALPPGSESARALEWLRSGLPAGTLSPTVVYLTGPGMDATAAERFAARLAEVPIVAAPGGVEVEGDVARVQVLLAEPPYSRQAMDAVEHQLRPAAHAAAPPGTRAYVGGETATFADIRAVLDEDLRLVFPVAAGLIGLLLLLMLRGLLASIGLLAAVALGFAATLGTSVLVFQVLGGQSGLNFQLPLVVFLFVTAIGTDYNILMVARLREELRAGRPPRQAAAEAVRRAGPAVAAAGVILAGSFGVLVASPMMAQIGLAVAVGVLIATFGLSWLLVPALAALTGRAAFWPARIRPEPDPGVAPGASPVSAQSEAVVPAGTMAR</sequence>
<feature type="transmembrane region" description="Helical" evidence="8">
    <location>
        <begin position="524"/>
        <end position="541"/>
    </location>
</feature>
<feature type="transmembrane region" description="Helical" evidence="8">
    <location>
        <begin position="176"/>
        <end position="194"/>
    </location>
</feature>
<dbReference type="PANTHER" id="PTHR33406:SF6">
    <property type="entry name" value="MEMBRANE PROTEIN YDGH-RELATED"/>
    <property type="match status" value="1"/>
</dbReference>
<evidence type="ECO:0000256" key="3">
    <source>
        <dbReference type="ARBA" id="ARBA00022475"/>
    </source>
</evidence>
<evidence type="ECO:0000313" key="11">
    <source>
        <dbReference type="EMBL" id="WSA34088.1"/>
    </source>
</evidence>
<evidence type="ECO:0000313" key="10">
    <source>
        <dbReference type="EMBL" id="SCL53497.1"/>
    </source>
</evidence>
<dbReference type="PANTHER" id="PTHR33406">
    <property type="entry name" value="MEMBRANE PROTEIN MJ1562-RELATED"/>
    <property type="match status" value="1"/>
</dbReference>
<gene>
    <name evidence="10" type="ORF">GA0070608_1184</name>
    <name evidence="11" type="ORF">OIE14_08615</name>
</gene>
<dbReference type="Pfam" id="PF03176">
    <property type="entry name" value="MMPL"/>
    <property type="match status" value="2"/>
</dbReference>
<evidence type="ECO:0000313" key="12">
    <source>
        <dbReference type="Proteomes" id="UP000199343"/>
    </source>
</evidence>
<dbReference type="GO" id="GO:0005886">
    <property type="term" value="C:plasma membrane"/>
    <property type="evidence" value="ECO:0007669"/>
    <property type="project" value="UniProtKB-SubCell"/>
</dbReference>
<evidence type="ECO:0000313" key="13">
    <source>
        <dbReference type="Proteomes" id="UP001334804"/>
    </source>
</evidence>
<dbReference type="InterPro" id="IPR004869">
    <property type="entry name" value="MMPL_dom"/>
</dbReference>
<evidence type="ECO:0000256" key="1">
    <source>
        <dbReference type="ARBA" id="ARBA00004651"/>
    </source>
</evidence>
<evidence type="ECO:0000256" key="7">
    <source>
        <dbReference type="SAM" id="MobiDB-lite"/>
    </source>
</evidence>
<evidence type="ECO:0000256" key="8">
    <source>
        <dbReference type="SAM" id="Phobius"/>
    </source>
</evidence>
<feature type="transmembrane region" description="Helical" evidence="8">
    <location>
        <begin position="548"/>
        <end position="572"/>
    </location>
</feature>
<dbReference type="InterPro" id="IPR000731">
    <property type="entry name" value="SSD"/>
</dbReference>
<dbReference type="OrthoDB" id="2365435at2"/>
<comment type="subcellular location">
    <subcellularLocation>
        <location evidence="1">Cell membrane</location>
        <topology evidence="1">Multi-pass membrane protein</topology>
    </subcellularLocation>
</comment>
<protein>
    <submittedName>
        <fullName evidence="11">MMPL family transporter</fullName>
    </submittedName>
    <submittedName>
        <fullName evidence="10">Putative drug exporter of the RND superfamily</fullName>
    </submittedName>
</protein>
<evidence type="ECO:0000256" key="6">
    <source>
        <dbReference type="ARBA" id="ARBA00023136"/>
    </source>
</evidence>
<evidence type="ECO:0000256" key="4">
    <source>
        <dbReference type="ARBA" id="ARBA00022692"/>
    </source>
</evidence>
<feature type="transmembrane region" description="Helical" evidence="8">
    <location>
        <begin position="626"/>
        <end position="647"/>
    </location>
</feature>
<keyword evidence="6 8" id="KW-0472">Membrane</keyword>
<name>A0A1C6UHI5_9ACTN</name>
<keyword evidence="13" id="KW-1185">Reference proteome</keyword>
<evidence type="ECO:0000256" key="5">
    <source>
        <dbReference type="ARBA" id="ARBA00022989"/>
    </source>
</evidence>
<feature type="transmembrane region" description="Helical" evidence="8">
    <location>
        <begin position="201"/>
        <end position="229"/>
    </location>
</feature>
<dbReference type="Gene3D" id="1.20.1640.10">
    <property type="entry name" value="Multidrug efflux transporter AcrB transmembrane domain"/>
    <property type="match status" value="2"/>
</dbReference>
<keyword evidence="5 8" id="KW-1133">Transmembrane helix</keyword>
<dbReference type="AlphaFoldDB" id="A0A1C6UHI5"/>
<feature type="transmembrane region" description="Helical" evidence="8">
    <location>
        <begin position="371"/>
        <end position="390"/>
    </location>
</feature>
<proteinExistence type="inferred from homology"/>
<dbReference type="InterPro" id="IPR050545">
    <property type="entry name" value="Mycobact_MmpL"/>
</dbReference>
<accession>A0A1C6UHI5</accession>
<dbReference type="EMBL" id="CP109071">
    <property type="protein sequence ID" value="WSA34088.1"/>
    <property type="molecule type" value="Genomic_DNA"/>
</dbReference>
<feature type="transmembrane region" description="Helical" evidence="8">
    <location>
        <begin position="235"/>
        <end position="256"/>
    </location>
</feature>
<dbReference type="SUPFAM" id="SSF82866">
    <property type="entry name" value="Multidrug efflux transporter AcrB transmembrane domain"/>
    <property type="match status" value="2"/>
</dbReference>
<dbReference type="EMBL" id="FMIC01000002">
    <property type="protein sequence ID" value="SCL53497.1"/>
    <property type="molecule type" value="Genomic_DNA"/>
</dbReference>
<evidence type="ECO:0000259" key="9">
    <source>
        <dbReference type="PROSITE" id="PS50156"/>
    </source>
</evidence>